<evidence type="ECO:0008006" key="4">
    <source>
        <dbReference type="Google" id="ProtNLM"/>
    </source>
</evidence>
<protein>
    <recommendedName>
        <fullName evidence="4">Lipoprotein YvcA</fullName>
    </recommendedName>
</protein>
<reference evidence="2 3" key="1">
    <citation type="submission" date="2023-07" db="EMBL/GenBank/DDBJ databases">
        <title>Genomic Encyclopedia of Type Strains, Phase IV (KMG-IV): sequencing the most valuable type-strain genomes for metagenomic binning, comparative biology and taxonomic classification.</title>
        <authorList>
            <person name="Goeker M."/>
        </authorList>
    </citation>
    <scope>NUCLEOTIDE SEQUENCE [LARGE SCALE GENOMIC DNA]</scope>
    <source>
        <strain evidence="2 3">DSM 23494</strain>
    </source>
</reference>
<organism evidence="2 3">
    <name type="scientific">Cytobacillus purgationiresistens</name>
    <dbReference type="NCBI Taxonomy" id="863449"/>
    <lineage>
        <taxon>Bacteria</taxon>
        <taxon>Bacillati</taxon>
        <taxon>Bacillota</taxon>
        <taxon>Bacilli</taxon>
        <taxon>Bacillales</taxon>
        <taxon>Bacillaceae</taxon>
        <taxon>Cytobacillus</taxon>
    </lineage>
</organism>
<comment type="caution">
    <text evidence="2">The sequence shown here is derived from an EMBL/GenBank/DDBJ whole genome shotgun (WGS) entry which is preliminary data.</text>
</comment>
<feature type="region of interest" description="Disordered" evidence="1">
    <location>
        <begin position="1"/>
        <end position="28"/>
    </location>
</feature>
<dbReference type="EMBL" id="JAUSUB010000037">
    <property type="protein sequence ID" value="MDQ0273318.1"/>
    <property type="molecule type" value="Genomic_DNA"/>
</dbReference>
<sequence>MNENDDQGKEVNSESEARASQEEFTRDFLVSTEEEENEYYLFKSKTDAYTMLFPENAIISKVGYEQNHDVYETFNFSENVRDENLAFYYTINFDSEMVSGDVDLYLKKLSRYTNYEGEYEEFEHEGKTYYYAEHMFEVEEEKAYNYFSLIKPNNSDKALRFVARSSCLDFDKECTPDQEHIKEKFLKMMKTVEFID</sequence>
<dbReference type="Proteomes" id="UP001238088">
    <property type="component" value="Unassembled WGS sequence"/>
</dbReference>
<keyword evidence="3" id="KW-1185">Reference proteome</keyword>
<evidence type="ECO:0000313" key="3">
    <source>
        <dbReference type="Proteomes" id="UP001238088"/>
    </source>
</evidence>
<dbReference type="RefSeq" id="WP_307479271.1">
    <property type="nucleotide sequence ID" value="NZ_JAUSUB010000037.1"/>
</dbReference>
<evidence type="ECO:0000256" key="1">
    <source>
        <dbReference type="SAM" id="MobiDB-lite"/>
    </source>
</evidence>
<evidence type="ECO:0000313" key="2">
    <source>
        <dbReference type="EMBL" id="MDQ0273318.1"/>
    </source>
</evidence>
<name>A0ABU0ASA7_9BACI</name>
<gene>
    <name evidence="2" type="ORF">J2S17_005250</name>
</gene>
<proteinExistence type="predicted"/>
<accession>A0ABU0ASA7</accession>
<feature type="compositionally biased region" description="Basic and acidic residues" evidence="1">
    <location>
        <begin position="1"/>
        <end position="26"/>
    </location>
</feature>